<evidence type="ECO:0000313" key="11">
    <source>
        <dbReference type="EMBL" id="EXJ16552.1"/>
    </source>
</evidence>
<evidence type="ECO:0000313" key="12">
    <source>
        <dbReference type="Proteomes" id="UP000019460"/>
    </source>
</evidence>
<evidence type="ECO:0000256" key="6">
    <source>
        <dbReference type="PIRSR" id="PIRSR000524-1"/>
    </source>
</evidence>
<dbReference type="PANTHER" id="PTHR21152">
    <property type="entry name" value="AMINOTRANSFERASE CLASS V"/>
    <property type="match status" value="1"/>
</dbReference>
<dbReference type="EMBL" id="AONC01000009">
    <property type="protein sequence ID" value="EXJ16552.1"/>
    <property type="molecule type" value="Genomic_DNA"/>
</dbReference>
<dbReference type="Pfam" id="PF00266">
    <property type="entry name" value="Aminotran_5"/>
    <property type="match status" value="1"/>
</dbReference>
<evidence type="ECO:0000256" key="9">
    <source>
        <dbReference type="RuleBase" id="RU004504"/>
    </source>
</evidence>
<feature type="domain" description="Aminotransferase class V" evidence="10">
    <location>
        <begin position="79"/>
        <end position="365"/>
    </location>
</feature>
<dbReference type="GO" id="GO:0008453">
    <property type="term" value="F:alanine-glyoxylate transaminase activity"/>
    <property type="evidence" value="ECO:0007669"/>
    <property type="project" value="TreeGrafter"/>
</dbReference>
<dbReference type="InterPro" id="IPR015424">
    <property type="entry name" value="PyrdxlP-dep_Trfase"/>
</dbReference>
<dbReference type="FunFam" id="3.40.640.10:FF:000027">
    <property type="entry name" value="Serine--pyruvate aminotransferase, mitochondrial"/>
    <property type="match status" value="1"/>
</dbReference>
<keyword evidence="12" id="KW-1185">Reference proteome</keyword>
<gene>
    <name evidence="11" type="ORF">D779_4105</name>
</gene>
<dbReference type="PANTHER" id="PTHR21152:SF40">
    <property type="entry name" value="ALANINE--GLYOXYLATE AMINOTRANSFERASE"/>
    <property type="match status" value="1"/>
</dbReference>
<dbReference type="InterPro" id="IPR000192">
    <property type="entry name" value="Aminotrans_V_dom"/>
</dbReference>
<dbReference type="SUPFAM" id="SSF53383">
    <property type="entry name" value="PLP-dependent transferases"/>
    <property type="match status" value="1"/>
</dbReference>
<dbReference type="AlphaFoldDB" id="W9VKE4"/>
<comment type="similarity">
    <text evidence="2 8">Belongs to the class-V pyridoxal-phosphate-dependent aminotransferase family.</text>
</comment>
<dbReference type="Gene3D" id="3.90.1150.10">
    <property type="entry name" value="Aspartate Aminotransferase, domain 1"/>
    <property type="match status" value="1"/>
</dbReference>
<evidence type="ECO:0000256" key="8">
    <source>
        <dbReference type="RuleBase" id="RU004075"/>
    </source>
</evidence>
<sequence length="435" mass="47310">MGRHLYSPVHREIRANPADSCCRQRRVRIATTDRLPEGRIMIRSFNPPVRTLMGPGPADVHPRVLAALARPTIGHLDPAFVTMMDELKELLRLAFRTRNALTMPVSAPGSAGMETCFVNLVEPGDEVVVCINGVFGGRMKENVERAGGIPIVVQGTWGRAVDPDQVEETLEAHPSARLLAFVQAETSTGACSDAKTLAEIARRHDCLTIVDAVTSLGGSPLEVDAWGLDAVYSGSQKCLSCTPGLAPVTFGERALEKVRNRKTRVQSWFLDLNLVMGYWSGEQKRSYHHTAPVNALYALHESLVMLAEEGIEATWERHAHHHRALRAGLEALGLELIVPEEERLPQLNSVSVPGGIDEAQVRSRLLQHYDLELGVGLGDLAGKVWRIGLMGYSSRPANILLCVGALANELAALGHRTDAGAALEAVRAELDRNAP</sequence>
<comment type="caution">
    <text evidence="11">The sequence shown here is derived from an EMBL/GenBank/DDBJ whole genome shotgun (WGS) entry which is preliminary data.</text>
</comment>
<name>W9VKE4_9GAMM</name>
<dbReference type="Gene3D" id="3.40.640.10">
    <property type="entry name" value="Type I PLP-dependent aspartate aminotransferase-like (Major domain)"/>
    <property type="match status" value="1"/>
</dbReference>
<dbReference type="Proteomes" id="UP000019460">
    <property type="component" value="Unassembled WGS sequence"/>
</dbReference>
<dbReference type="InterPro" id="IPR015422">
    <property type="entry name" value="PyrdxlP-dep_Trfase_small"/>
</dbReference>
<evidence type="ECO:0000256" key="3">
    <source>
        <dbReference type="ARBA" id="ARBA00022576"/>
    </source>
</evidence>
<dbReference type="PIRSF" id="PIRSF000524">
    <property type="entry name" value="SPT"/>
    <property type="match status" value="1"/>
</dbReference>
<dbReference type="GO" id="GO:0004760">
    <property type="term" value="F:L-serine-pyruvate transaminase activity"/>
    <property type="evidence" value="ECO:0007669"/>
    <property type="project" value="TreeGrafter"/>
</dbReference>
<dbReference type="InterPro" id="IPR015421">
    <property type="entry name" value="PyrdxlP-dep_Trfase_major"/>
</dbReference>
<dbReference type="InterPro" id="IPR020578">
    <property type="entry name" value="Aminotrans_V_PyrdxlP_BS"/>
</dbReference>
<dbReference type="GO" id="GO:0019265">
    <property type="term" value="P:glycine biosynthetic process, by transamination of glyoxylate"/>
    <property type="evidence" value="ECO:0007669"/>
    <property type="project" value="TreeGrafter"/>
</dbReference>
<dbReference type="PATRIC" id="fig|1249627.3.peg.611"/>
<keyword evidence="3 11" id="KW-0032">Aminotransferase</keyword>
<evidence type="ECO:0000256" key="7">
    <source>
        <dbReference type="PIRSR" id="PIRSR000524-50"/>
    </source>
</evidence>
<dbReference type="STRING" id="1249627.D779_4105"/>
<dbReference type="eggNOG" id="COG0075">
    <property type="taxonomic scope" value="Bacteria"/>
</dbReference>
<evidence type="ECO:0000256" key="5">
    <source>
        <dbReference type="ARBA" id="ARBA00022898"/>
    </source>
</evidence>
<dbReference type="InterPro" id="IPR024169">
    <property type="entry name" value="SP_NH2Trfase/AEP_transaminase"/>
</dbReference>
<evidence type="ECO:0000256" key="2">
    <source>
        <dbReference type="ARBA" id="ARBA00009236"/>
    </source>
</evidence>
<evidence type="ECO:0000256" key="1">
    <source>
        <dbReference type="ARBA" id="ARBA00001933"/>
    </source>
</evidence>
<feature type="modified residue" description="N6-(pyridoxal phosphate)lysine" evidence="7">
    <location>
        <position position="237"/>
    </location>
</feature>
<keyword evidence="11" id="KW-0670">Pyruvate</keyword>
<keyword evidence="4 11" id="KW-0808">Transferase</keyword>
<protein>
    <submittedName>
        <fullName evidence="11">Serine--pyruvate aminotransferase</fullName>
    </submittedName>
</protein>
<evidence type="ECO:0000256" key="4">
    <source>
        <dbReference type="ARBA" id="ARBA00022679"/>
    </source>
</evidence>
<organism evidence="11 12">
    <name type="scientific">Imhoffiella purpurea</name>
    <dbReference type="NCBI Taxonomy" id="1249627"/>
    <lineage>
        <taxon>Bacteria</taxon>
        <taxon>Pseudomonadati</taxon>
        <taxon>Pseudomonadota</taxon>
        <taxon>Gammaproteobacteria</taxon>
        <taxon>Chromatiales</taxon>
        <taxon>Chromatiaceae</taxon>
        <taxon>Imhoffiella</taxon>
    </lineage>
</organism>
<feature type="binding site" evidence="6">
    <location>
        <position position="386"/>
    </location>
    <ligand>
        <name>substrate</name>
    </ligand>
</feature>
<reference evidence="11 12" key="1">
    <citation type="submission" date="2012-11" db="EMBL/GenBank/DDBJ databases">
        <title>Genome assembly of Thiorhodococcus sp. AK35.</title>
        <authorList>
            <person name="Nupur N."/>
            <person name="Khatri I."/>
            <person name="Subramanian S."/>
            <person name="Pinnaka A."/>
        </authorList>
    </citation>
    <scope>NUCLEOTIDE SEQUENCE [LARGE SCALE GENOMIC DNA]</scope>
    <source>
        <strain evidence="11 12">AK35</strain>
    </source>
</reference>
<dbReference type="PROSITE" id="PS00595">
    <property type="entry name" value="AA_TRANSFER_CLASS_5"/>
    <property type="match status" value="1"/>
</dbReference>
<keyword evidence="5 7" id="KW-0663">Pyridoxal phosphate</keyword>
<proteinExistence type="inferred from homology"/>
<accession>W9VKE4</accession>
<evidence type="ECO:0000259" key="10">
    <source>
        <dbReference type="Pfam" id="PF00266"/>
    </source>
</evidence>
<comment type="cofactor">
    <cofactor evidence="1 7 9">
        <name>pyridoxal 5'-phosphate</name>
        <dbReference type="ChEBI" id="CHEBI:597326"/>
    </cofactor>
</comment>